<gene>
    <name evidence="3" type="ORF">HYALB_00012040</name>
</gene>
<reference evidence="3" key="1">
    <citation type="submission" date="2021-07" db="EMBL/GenBank/DDBJ databases">
        <authorList>
            <person name="Durling M."/>
        </authorList>
    </citation>
    <scope>NUCLEOTIDE SEQUENCE</scope>
</reference>
<name>A0A9N9LQG7_9HELO</name>
<dbReference type="GO" id="GO:0016020">
    <property type="term" value="C:membrane"/>
    <property type="evidence" value="ECO:0007669"/>
    <property type="project" value="TreeGrafter"/>
</dbReference>
<dbReference type="GO" id="GO:0005783">
    <property type="term" value="C:endoplasmic reticulum"/>
    <property type="evidence" value="ECO:0007669"/>
    <property type="project" value="TreeGrafter"/>
</dbReference>
<dbReference type="OrthoDB" id="4138492at2759"/>
<dbReference type="EMBL" id="CAJVRM010000191">
    <property type="protein sequence ID" value="CAG8976796.1"/>
    <property type="molecule type" value="Genomic_DNA"/>
</dbReference>
<evidence type="ECO:0000259" key="2">
    <source>
        <dbReference type="Pfam" id="PF00501"/>
    </source>
</evidence>
<dbReference type="InterPro" id="IPR000873">
    <property type="entry name" value="AMP-dep_synth/lig_dom"/>
</dbReference>
<keyword evidence="4" id="KW-1185">Reference proteome</keyword>
<dbReference type="PANTHER" id="PTHR43272">
    <property type="entry name" value="LONG-CHAIN-FATTY-ACID--COA LIGASE"/>
    <property type="match status" value="1"/>
</dbReference>
<dbReference type="Proteomes" id="UP000701801">
    <property type="component" value="Unassembled WGS sequence"/>
</dbReference>
<keyword evidence="1" id="KW-1133">Transmembrane helix</keyword>
<accession>A0A9N9LQG7</accession>
<dbReference type="InterPro" id="IPR042099">
    <property type="entry name" value="ANL_N_sf"/>
</dbReference>
<proteinExistence type="predicted"/>
<protein>
    <recommendedName>
        <fullName evidence="2">AMP-dependent synthetase/ligase domain-containing protein</fullName>
    </recommendedName>
</protein>
<feature type="transmembrane region" description="Helical" evidence="1">
    <location>
        <begin position="20"/>
        <end position="39"/>
    </location>
</feature>
<keyword evidence="1" id="KW-0812">Transmembrane</keyword>
<dbReference type="Pfam" id="PF00501">
    <property type="entry name" value="AMP-binding"/>
    <property type="match status" value="2"/>
</dbReference>
<dbReference type="Gene3D" id="3.40.50.12780">
    <property type="entry name" value="N-terminal domain of ligase-like"/>
    <property type="match status" value="1"/>
</dbReference>
<comment type="caution">
    <text evidence="3">The sequence shown here is derived from an EMBL/GenBank/DDBJ whole genome shotgun (WGS) entry which is preliminary data.</text>
</comment>
<dbReference type="PANTHER" id="PTHR43272:SF11">
    <property type="entry name" value="AMP-DEPENDENT SYNTHETASE_LIGASE DOMAIN-CONTAINING PROTEIN"/>
    <property type="match status" value="1"/>
</dbReference>
<feature type="domain" description="AMP-dependent synthetase/ligase" evidence="2">
    <location>
        <begin position="301"/>
        <end position="547"/>
    </location>
</feature>
<sequence length="566" mass="60923">MDNFMLKLDEFVTDLFGQWDIYTTIIAGSIVTFTIYSIVNSRDPDAHPMLLARQAQASPVRQEGESSVYRCHSAPHGTPLASGLNVKDATDSKWSRGRDGDLRDIWRRVVTGKVDAEGNPAGEKGRLLTILGSEKTVDHNLQIADVSRQLNLIGQHLKQNGGKNVAIYLPNSVEFLATLFACAFYDLDVALVPYDQPIDQIISFLKQSKSDAVVAAVGSFPFDVVSKSYPALKQLIWVVDDGSKHMDWNEVPTGTGGPVNVSTWQEIIQDASPSSGADLPAIDRTTEPKKVMAFSPAGELVEYTHANIVAGVAGQLYSVPTTQRIKPTDLFLPVVSLATIFPLTLTLAALYSNASVALNSVAVKNPDLVLATQGVAPTVIVASPETMAKVLSETTEKMSSPVYRIIHSLQTRTLHEGGVLPSPTMFSRLFDSLRPIIGNIPGQLRLIYIPHQIGADSPPLSAKDLSDLRIYTGSRIVYALTSPQVAGAITQSAIYDYRVDKSSGNFAHFGPPVTSIEILLKDTAQLKTTNELSIGELYAGGPAVVGGVVSMGVNGKINGDHTFGLL</sequence>
<evidence type="ECO:0000256" key="1">
    <source>
        <dbReference type="SAM" id="Phobius"/>
    </source>
</evidence>
<organism evidence="3 4">
    <name type="scientific">Hymenoscyphus albidus</name>
    <dbReference type="NCBI Taxonomy" id="595503"/>
    <lineage>
        <taxon>Eukaryota</taxon>
        <taxon>Fungi</taxon>
        <taxon>Dikarya</taxon>
        <taxon>Ascomycota</taxon>
        <taxon>Pezizomycotina</taxon>
        <taxon>Leotiomycetes</taxon>
        <taxon>Helotiales</taxon>
        <taxon>Helotiaceae</taxon>
        <taxon>Hymenoscyphus</taxon>
    </lineage>
</organism>
<feature type="domain" description="AMP-dependent synthetase/ligase" evidence="2">
    <location>
        <begin position="144"/>
        <end position="240"/>
    </location>
</feature>
<evidence type="ECO:0000313" key="3">
    <source>
        <dbReference type="EMBL" id="CAG8976796.1"/>
    </source>
</evidence>
<evidence type="ECO:0000313" key="4">
    <source>
        <dbReference type="Proteomes" id="UP000701801"/>
    </source>
</evidence>
<dbReference type="SUPFAM" id="SSF56801">
    <property type="entry name" value="Acetyl-CoA synthetase-like"/>
    <property type="match status" value="1"/>
</dbReference>
<feature type="transmembrane region" description="Helical" evidence="1">
    <location>
        <begin position="330"/>
        <end position="351"/>
    </location>
</feature>
<dbReference type="GO" id="GO:0004467">
    <property type="term" value="F:long-chain fatty acid-CoA ligase activity"/>
    <property type="evidence" value="ECO:0007669"/>
    <property type="project" value="TreeGrafter"/>
</dbReference>
<keyword evidence="1" id="KW-0472">Membrane</keyword>
<dbReference type="AlphaFoldDB" id="A0A9N9LQG7"/>